<feature type="repeat" description="WD" evidence="3">
    <location>
        <begin position="507"/>
        <end position="548"/>
    </location>
</feature>
<dbReference type="PANTHER" id="PTHR19848:SF8">
    <property type="entry name" value="F-BOX AND WD REPEAT DOMAIN CONTAINING 7"/>
    <property type="match status" value="1"/>
</dbReference>
<gene>
    <name evidence="4" type="ORF">RDB_LOCUS37656</name>
</gene>
<dbReference type="PROSITE" id="PS00678">
    <property type="entry name" value="WD_REPEATS_1"/>
    <property type="match status" value="2"/>
</dbReference>
<evidence type="ECO:0000256" key="1">
    <source>
        <dbReference type="ARBA" id="ARBA00022574"/>
    </source>
</evidence>
<evidence type="ECO:0000313" key="5">
    <source>
        <dbReference type="Proteomes" id="UP000663850"/>
    </source>
</evidence>
<feature type="repeat" description="WD" evidence="3">
    <location>
        <begin position="743"/>
        <end position="784"/>
    </location>
</feature>
<dbReference type="PRINTS" id="PR00320">
    <property type="entry name" value="GPROTEINBRPT"/>
</dbReference>
<dbReference type="AlphaFoldDB" id="A0A8H3B4E3"/>
<dbReference type="SUPFAM" id="SSF50978">
    <property type="entry name" value="WD40 repeat-like"/>
    <property type="match status" value="1"/>
</dbReference>
<dbReference type="SUPFAM" id="SSF63829">
    <property type="entry name" value="Calcium-dependent phosphotriesterase"/>
    <property type="match status" value="1"/>
</dbReference>
<dbReference type="SMART" id="SM00320">
    <property type="entry name" value="WD40"/>
    <property type="match status" value="10"/>
</dbReference>
<dbReference type="InterPro" id="IPR015943">
    <property type="entry name" value="WD40/YVTN_repeat-like_dom_sf"/>
</dbReference>
<sequence length="1230" mass="135075">MASPHDIGDRVRLRIVGIELQPNMSKRTIKADLQIDGKVVHELPAIDAGQLLKWSKLMVSDVYSGSRAELVVYQRHHGIYSRFASESWLISEIMQSSTKKLTIKIEDKQYTAEIQVLDQTQAAKSFAKGRAKLMQMKQGGGVPDKLTATRRVFESMLRFGNVVAEILPAAKMAFVVCASAWERVEEQHKSNDELEDLTGRLNGMGPLVEEVEKHAQLRPLLRTIEAFLVLIEDVSIFVLERGTKGFGVRVLKSFIDSSDRGRIEELGKRFRKIKDEFDTAISVQTMAIVARAYEQEQLKRLRHAESNGYDPSRGCQDGTRLTVLDDIDRWIQDPHPSPPFIRLSERGAPAIPFFCKRDDPTLRDPLRLINSVAHGLAYKYPPYSKLSLQQTTAPYVWDAYRFAFAFIDPIAASAPHIYLSALALAPQRSEVFRRLSPMFPNVATIIEGDDEVWPSWLKPMAHPMPITSLCVSPNGQRLVTNCTDESKPVRVFDLRMGAFLRTLDHSAASYSGRSMHITISPNSTTIASISEGREVMFWDINTGAVIHSLHIEGSDDEAMSLEAITFSFDGASLYILAQISDVSDSKNQLIIWETGPGEPTKASFLQDLENDTCVNATAFSPDRTHVAVGDTNGRLLIIPRPGLAMVDVVKVEIEYSPGVIVFSPDGSLIATAGDPDSESISSCTVQLWDARTGGAVGGALMGHIGRVHSIAFSVDGSRMVTGSSDCTVRMWDSQTRDPIGGPFRGHWKDVCSVAFSPDSAYIISGSWDSTVLMWDASASSLANSSSTHEPSDTIVATYPLHKAIMEHYTDKVHKPSDNFNSSGHSGWVNSVLFSLDNTRIISGSGDGTVRTWETQTGLAIETLLSVIQEPDYMAQSSDGNFAIAASGTNGAGESCVWNVKTGAQLPIPPDHVYKCALSPDGTRLITGIYSFDASSAGMVVWDSNSGNMIKKLEGIQSHPEFIAFALDGSYMFSHHLPPAWSSYPSSSSNTPSPPELERKIFIWDPSTYDLVGSWGLEDNLEPLAVSPDGSYLISHPYSGPSIFIHDAQTGNEIKDPLVGHTSSASVCCIAFSPDGAWMASGSGDPDNTIQLWDVKMGSPRSSPLVGHLDAVLSVAFSPDGTKLVSGSADKTIRVWDISADGPGVSDRWCDGKEPHWPSNILYFPSHPTHSGWVSHDQKACTLWLPDRYRRPSDHRLIYCISTDPIVRIDFSKFVHGTTWVSVVDKEMLRS</sequence>
<evidence type="ECO:0000313" key="4">
    <source>
        <dbReference type="EMBL" id="CAE6447728.1"/>
    </source>
</evidence>
<accession>A0A8H3B4E3</accession>
<dbReference type="EMBL" id="CAJMWZ010002038">
    <property type="protein sequence ID" value="CAE6447728.1"/>
    <property type="molecule type" value="Genomic_DNA"/>
</dbReference>
<evidence type="ECO:0000256" key="3">
    <source>
        <dbReference type="PROSITE-ProRule" id="PRU00221"/>
    </source>
</evidence>
<dbReference type="Proteomes" id="UP000663850">
    <property type="component" value="Unassembled WGS sequence"/>
</dbReference>
<comment type="caution">
    <text evidence="4">The sequence shown here is derived from an EMBL/GenBank/DDBJ whole genome shotgun (WGS) entry which is preliminary data.</text>
</comment>
<dbReference type="CDD" id="cd00200">
    <property type="entry name" value="WD40"/>
    <property type="match status" value="2"/>
</dbReference>
<feature type="repeat" description="WD" evidence="3">
    <location>
        <begin position="1104"/>
        <end position="1138"/>
    </location>
</feature>
<dbReference type="Gene3D" id="2.130.10.10">
    <property type="entry name" value="YVTN repeat-like/Quinoprotein amine dehydrogenase"/>
    <property type="match status" value="4"/>
</dbReference>
<organism evidence="4 5">
    <name type="scientific">Rhizoctonia solani</name>
    <dbReference type="NCBI Taxonomy" id="456999"/>
    <lineage>
        <taxon>Eukaryota</taxon>
        <taxon>Fungi</taxon>
        <taxon>Dikarya</taxon>
        <taxon>Basidiomycota</taxon>
        <taxon>Agaricomycotina</taxon>
        <taxon>Agaricomycetes</taxon>
        <taxon>Cantharellales</taxon>
        <taxon>Ceratobasidiaceae</taxon>
        <taxon>Rhizoctonia</taxon>
    </lineage>
</organism>
<evidence type="ECO:0000256" key="2">
    <source>
        <dbReference type="ARBA" id="ARBA00022737"/>
    </source>
</evidence>
<dbReference type="InterPro" id="IPR020472">
    <property type="entry name" value="WD40_PAC1"/>
</dbReference>
<proteinExistence type="predicted"/>
<dbReference type="PROSITE" id="PS50294">
    <property type="entry name" value="WD_REPEATS_REGION"/>
    <property type="match status" value="4"/>
</dbReference>
<feature type="repeat" description="WD" evidence="3">
    <location>
        <begin position="821"/>
        <end position="862"/>
    </location>
</feature>
<name>A0A8H3B4E3_9AGAM</name>
<dbReference type="InterPro" id="IPR036322">
    <property type="entry name" value="WD40_repeat_dom_sf"/>
</dbReference>
<dbReference type="SUPFAM" id="SSF82171">
    <property type="entry name" value="DPP6 N-terminal domain-like"/>
    <property type="match status" value="1"/>
</dbReference>
<feature type="repeat" description="WD" evidence="3">
    <location>
        <begin position="700"/>
        <end position="741"/>
    </location>
</feature>
<dbReference type="Pfam" id="PF00400">
    <property type="entry name" value="WD40"/>
    <property type="match status" value="5"/>
</dbReference>
<dbReference type="PROSITE" id="PS50082">
    <property type="entry name" value="WD_REPEATS_2"/>
    <property type="match status" value="5"/>
</dbReference>
<dbReference type="PANTHER" id="PTHR19848">
    <property type="entry name" value="WD40 REPEAT PROTEIN"/>
    <property type="match status" value="1"/>
</dbReference>
<protein>
    <submittedName>
        <fullName evidence="4">Uncharacterized protein</fullName>
    </submittedName>
</protein>
<reference evidence="4" key="1">
    <citation type="submission" date="2021-01" db="EMBL/GenBank/DDBJ databases">
        <authorList>
            <person name="Kaushik A."/>
        </authorList>
    </citation>
    <scope>NUCLEOTIDE SEQUENCE</scope>
    <source>
        <strain evidence="4">Type strain: AG8-Rh-89/</strain>
    </source>
</reference>
<keyword evidence="1 3" id="KW-0853">WD repeat</keyword>
<keyword evidence="2" id="KW-0677">Repeat</keyword>
<dbReference type="InterPro" id="IPR019775">
    <property type="entry name" value="WD40_repeat_CS"/>
</dbReference>
<dbReference type="InterPro" id="IPR001680">
    <property type="entry name" value="WD40_rpt"/>
</dbReference>